<name>A0ABY9VZ92_9ACTN</name>
<evidence type="ECO:0000313" key="3">
    <source>
        <dbReference type="EMBL" id="WNF27970.1"/>
    </source>
</evidence>
<dbReference type="EMBL" id="CP134500">
    <property type="protein sequence ID" value="WNF27970.1"/>
    <property type="molecule type" value="Genomic_DNA"/>
</dbReference>
<dbReference type="PROSITE" id="PS51257">
    <property type="entry name" value="PROKAR_LIPOPROTEIN"/>
    <property type="match status" value="1"/>
</dbReference>
<sequence length="245" mass="24946">MRRTRALIVGTVGVALLAASGTACGPEAGTQGKAAASTTSAPSPTATATASASATATASASATSATRSPSGSPTPTPTASTTTRPAPRTPAPPSKSPTRPPVPTYLAMHAAAPGGRIALEPGGNPREFTVTLHNGNTRAYRHLVLAFQLEGMPGTTANPAYTLERWDAAAGTWRAATLRIANDVFPYTLYTGGTPLAKDAASTHRYRVRALTGAPAGPNPILISLIDTDADTRVYSTSLSHTTLD</sequence>
<evidence type="ECO:0000256" key="2">
    <source>
        <dbReference type="SAM" id="SignalP"/>
    </source>
</evidence>
<accession>A0ABY9VZ92</accession>
<evidence type="ECO:0008006" key="5">
    <source>
        <dbReference type="Google" id="ProtNLM"/>
    </source>
</evidence>
<keyword evidence="2" id="KW-0732">Signal</keyword>
<feature type="compositionally biased region" description="Low complexity" evidence="1">
    <location>
        <begin position="34"/>
        <end position="86"/>
    </location>
</feature>
<reference evidence="3 4" key="1">
    <citation type="submission" date="2023-09" db="EMBL/GenBank/DDBJ databases">
        <title>Genome completion map analysis of the actinomycetes C11-1.</title>
        <authorList>
            <person name="Qin P."/>
            <person name="Guan P."/>
        </authorList>
    </citation>
    <scope>NUCLEOTIDE SEQUENCE [LARGE SCALE GENOMIC DNA]</scope>
    <source>
        <strain evidence="3 4">C11-1</strain>
    </source>
</reference>
<gene>
    <name evidence="3" type="ORF">RI138_14675</name>
</gene>
<keyword evidence="4" id="KW-1185">Reference proteome</keyword>
<dbReference type="Proteomes" id="UP001303236">
    <property type="component" value="Chromosome"/>
</dbReference>
<evidence type="ECO:0000256" key="1">
    <source>
        <dbReference type="SAM" id="MobiDB-lite"/>
    </source>
</evidence>
<proteinExistence type="predicted"/>
<protein>
    <recommendedName>
        <fullName evidence="5">Lipoprotein</fullName>
    </recommendedName>
</protein>
<feature type="region of interest" description="Disordered" evidence="1">
    <location>
        <begin position="24"/>
        <end position="105"/>
    </location>
</feature>
<feature type="compositionally biased region" description="Pro residues" evidence="1">
    <location>
        <begin position="87"/>
        <end position="103"/>
    </location>
</feature>
<organism evidence="3 4">
    <name type="scientific">Streptomyces durocortorensis</name>
    <dbReference type="NCBI Taxonomy" id="2811104"/>
    <lineage>
        <taxon>Bacteria</taxon>
        <taxon>Bacillati</taxon>
        <taxon>Actinomycetota</taxon>
        <taxon>Actinomycetes</taxon>
        <taxon>Kitasatosporales</taxon>
        <taxon>Streptomycetaceae</taxon>
        <taxon>Streptomyces</taxon>
    </lineage>
</organism>
<feature type="signal peptide" evidence="2">
    <location>
        <begin position="1"/>
        <end position="25"/>
    </location>
</feature>
<evidence type="ECO:0000313" key="4">
    <source>
        <dbReference type="Proteomes" id="UP001303236"/>
    </source>
</evidence>
<feature type="chain" id="PRO_5047470927" description="Lipoprotein" evidence="2">
    <location>
        <begin position="26"/>
        <end position="245"/>
    </location>
</feature>